<dbReference type="InterPro" id="IPR016032">
    <property type="entry name" value="Sig_transdc_resp-reg_C-effctor"/>
</dbReference>
<dbReference type="SMART" id="SM00862">
    <property type="entry name" value="Trans_reg_C"/>
    <property type="match status" value="1"/>
</dbReference>
<keyword evidence="5" id="KW-0804">Transcription</keyword>
<dbReference type="SUPFAM" id="SSF46894">
    <property type="entry name" value="C-terminal effector domain of the bipartite response regulators"/>
    <property type="match status" value="1"/>
</dbReference>
<dbReference type="SUPFAM" id="SSF52172">
    <property type="entry name" value="CheY-like"/>
    <property type="match status" value="1"/>
</dbReference>
<dbReference type="Proteomes" id="UP001194539">
    <property type="component" value="Unassembled WGS sequence"/>
</dbReference>
<dbReference type="Pfam" id="PF00072">
    <property type="entry name" value="Response_reg"/>
    <property type="match status" value="1"/>
</dbReference>
<evidence type="ECO:0000256" key="5">
    <source>
        <dbReference type="ARBA" id="ARBA00023163"/>
    </source>
</evidence>
<evidence type="ECO:0000256" key="6">
    <source>
        <dbReference type="PROSITE-ProRule" id="PRU00169"/>
    </source>
</evidence>
<evidence type="ECO:0000256" key="7">
    <source>
        <dbReference type="PROSITE-ProRule" id="PRU01091"/>
    </source>
</evidence>
<evidence type="ECO:0000313" key="11">
    <source>
        <dbReference type="EMBL" id="MBH5390928.1"/>
    </source>
</evidence>
<evidence type="ECO:0000259" key="9">
    <source>
        <dbReference type="PROSITE" id="PS50110"/>
    </source>
</evidence>
<dbReference type="InterPro" id="IPR039420">
    <property type="entry name" value="WalR-like"/>
</dbReference>
<feature type="DNA-binding region" description="OmpR/PhoB-type" evidence="7">
    <location>
        <begin position="169"/>
        <end position="268"/>
    </location>
</feature>
<dbReference type="Gene3D" id="6.10.250.690">
    <property type="match status" value="1"/>
</dbReference>
<dbReference type="RefSeq" id="WP_197968844.1">
    <property type="nucleotide sequence ID" value="NZ_JACEGD010000040.1"/>
</dbReference>
<keyword evidence="4 7" id="KW-0238">DNA-binding</keyword>
<keyword evidence="12" id="KW-1185">Reference proteome</keyword>
<comment type="caution">
    <text evidence="11">The sequence shown here is derived from an EMBL/GenBank/DDBJ whole genome shotgun (WGS) entry which is preliminary data.</text>
</comment>
<feature type="modified residue" description="4-aspartylphosphate" evidence="6">
    <location>
        <position position="89"/>
    </location>
</feature>
<feature type="region of interest" description="Disordered" evidence="8">
    <location>
        <begin position="1"/>
        <end position="23"/>
    </location>
</feature>
<reference evidence="11 12" key="1">
    <citation type="submission" date="2020-07" db="EMBL/GenBank/DDBJ databases">
        <title>Bradyrhizobium diversity isolated from nodules of indigenous legumes of Western Australia.</title>
        <authorList>
            <person name="Klepa M.S."/>
        </authorList>
    </citation>
    <scope>NUCLEOTIDE SEQUENCE [LARGE SCALE GENOMIC DNA]</scope>
    <source>
        <strain evidence="11 12">CNPSo 4019</strain>
    </source>
</reference>
<dbReference type="Gene3D" id="1.10.10.10">
    <property type="entry name" value="Winged helix-like DNA-binding domain superfamily/Winged helix DNA-binding domain"/>
    <property type="match status" value="1"/>
</dbReference>
<dbReference type="Pfam" id="PF00486">
    <property type="entry name" value="Trans_reg_C"/>
    <property type="match status" value="1"/>
</dbReference>
<dbReference type="PROSITE" id="PS50110">
    <property type="entry name" value="RESPONSE_REGULATORY"/>
    <property type="match status" value="1"/>
</dbReference>
<feature type="domain" description="OmpR/PhoB-type" evidence="10">
    <location>
        <begin position="169"/>
        <end position="268"/>
    </location>
</feature>
<name>A0ABS0PC95_9BRAD</name>
<organism evidence="11 12">
    <name type="scientific">Bradyrhizobium diversitatis</name>
    <dbReference type="NCBI Taxonomy" id="2755406"/>
    <lineage>
        <taxon>Bacteria</taxon>
        <taxon>Pseudomonadati</taxon>
        <taxon>Pseudomonadota</taxon>
        <taxon>Alphaproteobacteria</taxon>
        <taxon>Hyphomicrobiales</taxon>
        <taxon>Nitrobacteraceae</taxon>
        <taxon>Bradyrhizobium</taxon>
    </lineage>
</organism>
<dbReference type="InterPro" id="IPR036388">
    <property type="entry name" value="WH-like_DNA-bd_sf"/>
</dbReference>
<evidence type="ECO:0000256" key="8">
    <source>
        <dbReference type="SAM" id="MobiDB-lite"/>
    </source>
</evidence>
<dbReference type="InterPro" id="IPR001789">
    <property type="entry name" value="Sig_transdc_resp-reg_receiver"/>
</dbReference>
<dbReference type="PROSITE" id="PS51755">
    <property type="entry name" value="OMPR_PHOB"/>
    <property type="match status" value="1"/>
</dbReference>
<proteinExistence type="predicted"/>
<evidence type="ECO:0000256" key="2">
    <source>
        <dbReference type="ARBA" id="ARBA00023012"/>
    </source>
</evidence>
<evidence type="ECO:0000256" key="1">
    <source>
        <dbReference type="ARBA" id="ARBA00022553"/>
    </source>
</evidence>
<dbReference type="EMBL" id="JACEGD010000040">
    <property type="protein sequence ID" value="MBH5390928.1"/>
    <property type="molecule type" value="Genomic_DNA"/>
</dbReference>
<accession>A0ABS0PC95</accession>
<keyword evidence="3" id="KW-0805">Transcription regulation</keyword>
<feature type="domain" description="Response regulatory" evidence="9">
    <location>
        <begin position="40"/>
        <end position="153"/>
    </location>
</feature>
<dbReference type="CDD" id="cd00383">
    <property type="entry name" value="trans_reg_C"/>
    <property type="match status" value="1"/>
</dbReference>
<evidence type="ECO:0000256" key="3">
    <source>
        <dbReference type="ARBA" id="ARBA00023015"/>
    </source>
</evidence>
<keyword evidence="1 6" id="KW-0597">Phosphoprotein</keyword>
<evidence type="ECO:0000313" key="12">
    <source>
        <dbReference type="Proteomes" id="UP001194539"/>
    </source>
</evidence>
<dbReference type="PANTHER" id="PTHR48111">
    <property type="entry name" value="REGULATOR OF RPOS"/>
    <property type="match status" value="1"/>
</dbReference>
<dbReference type="InterPro" id="IPR011006">
    <property type="entry name" value="CheY-like_superfamily"/>
</dbReference>
<evidence type="ECO:0000259" key="10">
    <source>
        <dbReference type="PROSITE" id="PS51755"/>
    </source>
</evidence>
<evidence type="ECO:0000256" key="4">
    <source>
        <dbReference type="ARBA" id="ARBA00023125"/>
    </source>
</evidence>
<sequence length="273" mass="30791">MLAPLRAPGPVENAAEKTSAHSGLARIRDSAGATASAAHNILLVEDDPETRSSVVNLFEDHQFAVHSICRRHEISRYFACNHPDLLILDLQLGQDSDLNLLRELRSRFDVPIIATGDRCDEISCVIALELGADDYIAKPFGLRELLARARAVLRRQNCGRTARTNGSQRGGFRFCGWTLERRARRLVRPDGSPLVLTKAEYVLLVAFLEAPQQTLSREQLLHATRIHEDVFDRSIDVRVWRLRRKLEIDPRAPEIIKTQRAIGYLFTPPVEAF</sequence>
<gene>
    <name evidence="11" type="ORF">H1B27_32335</name>
</gene>
<keyword evidence="2" id="KW-0902">Two-component regulatory system</keyword>
<protein>
    <submittedName>
        <fullName evidence="11">Response regulator</fullName>
    </submittedName>
</protein>
<dbReference type="Gene3D" id="3.40.50.2300">
    <property type="match status" value="1"/>
</dbReference>
<dbReference type="SMART" id="SM00448">
    <property type="entry name" value="REC"/>
    <property type="match status" value="1"/>
</dbReference>
<dbReference type="InterPro" id="IPR001867">
    <property type="entry name" value="OmpR/PhoB-type_DNA-bd"/>
</dbReference>
<dbReference type="PANTHER" id="PTHR48111:SF4">
    <property type="entry name" value="DNA-BINDING DUAL TRANSCRIPTIONAL REGULATOR OMPR"/>
    <property type="match status" value="1"/>
</dbReference>